<protein>
    <recommendedName>
        <fullName evidence="4">F-box domain-containing protein</fullName>
    </recommendedName>
</protein>
<dbReference type="InterPro" id="IPR032675">
    <property type="entry name" value="LRR_dom_sf"/>
</dbReference>
<comment type="caution">
    <text evidence="2">The sequence shown here is derived from an EMBL/GenBank/DDBJ whole genome shotgun (WGS) entry which is preliminary data.</text>
</comment>
<sequence>MDSKEPVKEPLGRAIAQYLSPMDSKEPVKEPLGRAIAQYLSEFQTDSRDLDDSEPTRPSTDEIETQLKYLQADLIKLNRGKAVFLQPPQEILRSIFAFVIPPAFLLDPAVSYGPESPWCQSVQAKNSLINVCWAWYYSGIDMLYQSIGFRNVCQVSALLRTLQNHTSLDFGSMIKEIGIHCLTPMGYSAVFRNDLDAVIAHAPRLSSVLLRSPESPSHFPIPIAFKAITHLDCGPTAEYATIHQHIGHLSSSLISLSIHLSATFVASPPDPIHAFPHLETLRCSAVASSLPLLAARLILPSLKTLIFPCMWKVESEMGDCLMFCRTHGRNLRTLSFWPAVFVNSQQSYRVSSQKGAEIQNILAICPHLEHLIIPGTLSSSPELSHPKVKWIDFWTIIMYLDSDSSFEHSIAPKFPAVKGIRQIVFSGPLLFGHIPTVIPPHLSLENPFEFDYPGVFLRHGNNRIYRNDAIDFIGAEYEDDDESDGDYEPSDTGSSGSASDDDSESAGSTGNDGLGSEWEADHESTLALYDQLQNSHF</sequence>
<dbReference type="Gene3D" id="3.80.10.10">
    <property type="entry name" value="Ribonuclease Inhibitor"/>
    <property type="match status" value="1"/>
</dbReference>
<feature type="region of interest" description="Disordered" evidence="1">
    <location>
        <begin position="478"/>
        <end position="522"/>
    </location>
</feature>
<evidence type="ECO:0008006" key="4">
    <source>
        <dbReference type="Google" id="ProtNLM"/>
    </source>
</evidence>
<keyword evidence="3" id="KW-1185">Reference proteome</keyword>
<proteinExistence type="predicted"/>
<gene>
    <name evidence="2" type="ORF">DFH08DRAFT_861378</name>
</gene>
<feature type="compositionally biased region" description="Acidic residues" evidence="1">
    <location>
        <begin position="478"/>
        <end position="489"/>
    </location>
</feature>
<dbReference type="AlphaFoldDB" id="A0AAD7A639"/>
<dbReference type="Proteomes" id="UP001218218">
    <property type="component" value="Unassembled WGS sequence"/>
</dbReference>
<name>A0AAD7A639_9AGAR</name>
<accession>A0AAD7A639</accession>
<evidence type="ECO:0000313" key="2">
    <source>
        <dbReference type="EMBL" id="KAJ7350415.1"/>
    </source>
</evidence>
<reference evidence="2" key="1">
    <citation type="submission" date="2023-03" db="EMBL/GenBank/DDBJ databases">
        <title>Massive genome expansion in bonnet fungi (Mycena s.s.) driven by repeated elements and novel gene families across ecological guilds.</title>
        <authorList>
            <consortium name="Lawrence Berkeley National Laboratory"/>
            <person name="Harder C.B."/>
            <person name="Miyauchi S."/>
            <person name="Viragh M."/>
            <person name="Kuo A."/>
            <person name="Thoen E."/>
            <person name="Andreopoulos B."/>
            <person name="Lu D."/>
            <person name="Skrede I."/>
            <person name="Drula E."/>
            <person name="Henrissat B."/>
            <person name="Morin E."/>
            <person name="Kohler A."/>
            <person name="Barry K."/>
            <person name="LaButti K."/>
            <person name="Morin E."/>
            <person name="Salamov A."/>
            <person name="Lipzen A."/>
            <person name="Mereny Z."/>
            <person name="Hegedus B."/>
            <person name="Baldrian P."/>
            <person name="Stursova M."/>
            <person name="Weitz H."/>
            <person name="Taylor A."/>
            <person name="Grigoriev I.V."/>
            <person name="Nagy L.G."/>
            <person name="Martin F."/>
            <person name="Kauserud H."/>
        </authorList>
    </citation>
    <scope>NUCLEOTIDE SEQUENCE</scope>
    <source>
        <strain evidence="2">CBHHK002</strain>
    </source>
</reference>
<organism evidence="2 3">
    <name type="scientific">Mycena albidolilacea</name>
    <dbReference type="NCBI Taxonomy" id="1033008"/>
    <lineage>
        <taxon>Eukaryota</taxon>
        <taxon>Fungi</taxon>
        <taxon>Dikarya</taxon>
        <taxon>Basidiomycota</taxon>
        <taxon>Agaricomycotina</taxon>
        <taxon>Agaricomycetes</taxon>
        <taxon>Agaricomycetidae</taxon>
        <taxon>Agaricales</taxon>
        <taxon>Marasmiineae</taxon>
        <taxon>Mycenaceae</taxon>
        <taxon>Mycena</taxon>
    </lineage>
</organism>
<dbReference type="EMBL" id="JARIHO010000014">
    <property type="protein sequence ID" value="KAJ7350415.1"/>
    <property type="molecule type" value="Genomic_DNA"/>
</dbReference>
<evidence type="ECO:0000313" key="3">
    <source>
        <dbReference type="Proteomes" id="UP001218218"/>
    </source>
</evidence>
<evidence type="ECO:0000256" key="1">
    <source>
        <dbReference type="SAM" id="MobiDB-lite"/>
    </source>
</evidence>